<name>A0A0A9A1D7_ARUDO</name>
<protein>
    <submittedName>
        <fullName evidence="1">Uncharacterized protein</fullName>
    </submittedName>
</protein>
<dbReference type="EMBL" id="GBRH01257038">
    <property type="protein sequence ID" value="JAD40857.1"/>
    <property type="molecule type" value="Transcribed_RNA"/>
</dbReference>
<reference evidence="1" key="1">
    <citation type="submission" date="2014-09" db="EMBL/GenBank/DDBJ databases">
        <authorList>
            <person name="Magalhaes I.L.F."/>
            <person name="Oliveira U."/>
            <person name="Santos F.R."/>
            <person name="Vidigal T.H.D.A."/>
            <person name="Brescovit A.D."/>
            <person name="Santos A.J."/>
        </authorList>
    </citation>
    <scope>NUCLEOTIDE SEQUENCE</scope>
    <source>
        <tissue evidence="1">Shoot tissue taken approximately 20 cm above the soil surface</tissue>
    </source>
</reference>
<accession>A0A0A9A1D7</accession>
<evidence type="ECO:0000313" key="1">
    <source>
        <dbReference type="EMBL" id="JAD40857.1"/>
    </source>
</evidence>
<sequence>MHPIRQVHLIWWVTASCAWQSTTEDHRRRPRMGLSR</sequence>
<reference evidence="1" key="2">
    <citation type="journal article" date="2015" name="Data Brief">
        <title>Shoot transcriptome of the giant reed, Arundo donax.</title>
        <authorList>
            <person name="Barrero R.A."/>
            <person name="Guerrero F.D."/>
            <person name="Moolhuijzen P."/>
            <person name="Goolsby J.A."/>
            <person name="Tidwell J."/>
            <person name="Bellgard S.E."/>
            <person name="Bellgard M.I."/>
        </authorList>
    </citation>
    <scope>NUCLEOTIDE SEQUENCE</scope>
    <source>
        <tissue evidence="1">Shoot tissue taken approximately 20 cm above the soil surface</tissue>
    </source>
</reference>
<proteinExistence type="predicted"/>
<dbReference type="AlphaFoldDB" id="A0A0A9A1D7"/>
<organism evidence="1">
    <name type="scientific">Arundo donax</name>
    <name type="common">Giant reed</name>
    <name type="synonym">Donax arundinaceus</name>
    <dbReference type="NCBI Taxonomy" id="35708"/>
    <lineage>
        <taxon>Eukaryota</taxon>
        <taxon>Viridiplantae</taxon>
        <taxon>Streptophyta</taxon>
        <taxon>Embryophyta</taxon>
        <taxon>Tracheophyta</taxon>
        <taxon>Spermatophyta</taxon>
        <taxon>Magnoliopsida</taxon>
        <taxon>Liliopsida</taxon>
        <taxon>Poales</taxon>
        <taxon>Poaceae</taxon>
        <taxon>PACMAD clade</taxon>
        <taxon>Arundinoideae</taxon>
        <taxon>Arundineae</taxon>
        <taxon>Arundo</taxon>
    </lineage>
</organism>
<dbReference type="PROSITE" id="PS51257">
    <property type="entry name" value="PROKAR_LIPOPROTEIN"/>
    <property type="match status" value="1"/>
</dbReference>